<comment type="caution">
    <text evidence="4">The sequence shown here is derived from an EMBL/GenBank/DDBJ whole genome shotgun (WGS) entry which is preliminary data.</text>
</comment>
<gene>
    <name evidence="4" type="ORF">IAB02_06010</name>
</gene>
<dbReference type="AlphaFoldDB" id="A0A9D1IC54"/>
<proteinExistence type="predicted"/>
<feature type="region of interest" description="Disordered" evidence="1">
    <location>
        <begin position="220"/>
        <end position="260"/>
    </location>
</feature>
<evidence type="ECO:0000256" key="2">
    <source>
        <dbReference type="SAM" id="Phobius"/>
    </source>
</evidence>
<dbReference type="Proteomes" id="UP000824072">
    <property type="component" value="Unassembled WGS sequence"/>
</dbReference>
<evidence type="ECO:0000313" key="4">
    <source>
        <dbReference type="EMBL" id="HIU34101.1"/>
    </source>
</evidence>
<keyword evidence="2" id="KW-0472">Membrane</keyword>
<reference evidence="4" key="1">
    <citation type="submission" date="2020-10" db="EMBL/GenBank/DDBJ databases">
        <authorList>
            <person name="Gilroy R."/>
        </authorList>
    </citation>
    <scope>NUCLEOTIDE SEQUENCE</scope>
    <source>
        <strain evidence="4">ChiHcec3-11533</strain>
    </source>
</reference>
<sequence length="260" mass="28794">MNDRIREAFDQVHAEENLKIGARAFLTRKTRGYRRWSIGRRLLPIFACLLLLLAGWGGYRLYFTPTSLISIDINPSMELEVNRFDRVIAVRGYNPDGEALASSINVKHLGYAEAVERVLDDPRVEKYLSGDAVLSIVVAGQDERQSEAILSEISARTEKCRNAYCYAADFEVVAEAHAHGLSCGKYRMFLEAQALDPDLSIQDVQGMTMKEIQSRIQALTQEEGVQDPGESSSAEHHGSGKGHGNGHGEQSALRGKSREG</sequence>
<feature type="transmembrane region" description="Helical" evidence="2">
    <location>
        <begin position="42"/>
        <end position="62"/>
    </location>
</feature>
<reference evidence="4" key="2">
    <citation type="journal article" date="2021" name="PeerJ">
        <title>Extensive microbial diversity within the chicken gut microbiome revealed by metagenomics and culture.</title>
        <authorList>
            <person name="Gilroy R."/>
            <person name="Ravi A."/>
            <person name="Getino M."/>
            <person name="Pursley I."/>
            <person name="Horton D.L."/>
            <person name="Alikhan N.F."/>
            <person name="Baker D."/>
            <person name="Gharbi K."/>
            <person name="Hall N."/>
            <person name="Watson M."/>
            <person name="Adriaenssens E.M."/>
            <person name="Foster-Nyarko E."/>
            <person name="Jarju S."/>
            <person name="Secka A."/>
            <person name="Antonio M."/>
            <person name="Oren A."/>
            <person name="Chaudhuri R.R."/>
            <person name="La Ragione R."/>
            <person name="Hildebrand F."/>
            <person name="Pallen M.J."/>
        </authorList>
    </citation>
    <scope>NUCLEOTIDE SEQUENCE</scope>
    <source>
        <strain evidence="4">ChiHcec3-11533</strain>
    </source>
</reference>
<evidence type="ECO:0000259" key="3">
    <source>
        <dbReference type="Pfam" id="PF23750"/>
    </source>
</evidence>
<name>A0A9D1IC54_9FIRM</name>
<dbReference type="InterPro" id="IPR055431">
    <property type="entry name" value="RsgI_M"/>
</dbReference>
<keyword evidence="2" id="KW-0812">Transmembrane</keyword>
<evidence type="ECO:0000313" key="5">
    <source>
        <dbReference type="Proteomes" id="UP000824072"/>
    </source>
</evidence>
<protein>
    <recommendedName>
        <fullName evidence="3">Anti-sigma factor RsgI-like middle domain-containing protein</fullName>
    </recommendedName>
</protein>
<feature type="domain" description="Anti-sigma factor RsgI-like middle" evidence="3">
    <location>
        <begin position="67"/>
        <end position="190"/>
    </location>
</feature>
<evidence type="ECO:0000256" key="1">
    <source>
        <dbReference type="SAM" id="MobiDB-lite"/>
    </source>
</evidence>
<dbReference type="EMBL" id="DVMU01000134">
    <property type="protein sequence ID" value="HIU34101.1"/>
    <property type="molecule type" value="Genomic_DNA"/>
</dbReference>
<dbReference type="Pfam" id="PF23750">
    <property type="entry name" value="RsgI_M"/>
    <property type="match status" value="1"/>
</dbReference>
<organism evidence="4 5">
    <name type="scientific">Candidatus Pullichristensenella excrementigallinarum</name>
    <dbReference type="NCBI Taxonomy" id="2840907"/>
    <lineage>
        <taxon>Bacteria</taxon>
        <taxon>Bacillati</taxon>
        <taxon>Bacillota</taxon>
        <taxon>Clostridia</taxon>
        <taxon>Candidatus Pullichristensenella</taxon>
    </lineage>
</organism>
<accession>A0A9D1IC54</accession>
<keyword evidence="2" id="KW-1133">Transmembrane helix</keyword>